<evidence type="ECO:0000313" key="2">
    <source>
        <dbReference type="Proteomes" id="UP001056120"/>
    </source>
</evidence>
<proteinExistence type="predicted"/>
<keyword evidence="2" id="KW-1185">Reference proteome</keyword>
<comment type="caution">
    <text evidence="1">The sequence shown here is derived from an EMBL/GenBank/DDBJ whole genome shotgun (WGS) entry which is preliminary data.</text>
</comment>
<organism evidence="1 2">
    <name type="scientific">Smallanthus sonchifolius</name>
    <dbReference type="NCBI Taxonomy" id="185202"/>
    <lineage>
        <taxon>Eukaryota</taxon>
        <taxon>Viridiplantae</taxon>
        <taxon>Streptophyta</taxon>
        <taxon>Embryophyta</taxon>
        <taxon>Tracheophyta</taxon>
        <taxon>Spermatophyta</taxon>
        <taxon>Magnoliopsida</taxon>
        <taxon>eudicotyledons</taxon>
        <taxon>Gunneridae</taxon>
        <taxon>Pentapetalae</taxon>
        <taxon>asterids</taxon>
        <taxon>campanulids</taxon>
        <taxon>Asterales</taxon>
        <taxon>Asteraceae</taxon>
        <taxon>Asteroideae</taxon>
        <taxon>Heliantheae alliance</taxon>
        <taxon>Millerieae</taxon>
        <taxon>Smallanthus</taxon>
    </lineage>
</organism>
<reference evidence="2" key="1">
    <citation type="journal article" date="2022" name="Mol. Ecol. Resour.">
        <title>The genomes of chicory, endive, great burdock and yacon provide insights into Asteraceae palaeo-polyploidization history and plant inulin production.</title>
        <authorList>
            <person name="Fan W."/>
            <person name="Wang S."/>
            <person name="Wang H."/>
            <person name="Wang A."/>
            <person name="Jiang F."/>
            <person name="Liu H."/>
            <person name="Zhao H."/>
            <person name="Xu D."/>
            <person name="Zhang Y."/>
        </authorList>
    </citation>
    <scope>NUCLEOTIDE SEQUENCE [LARGE SCALE GENOMIC DNA]</scope>
    <source>
        <strain evidence="2">cv. Yunnan</strain>
    </source>
</reference>
<sequence length="100" mass="11342">MGDSPEYVEAIIRSFQELYPESQVVPDTPPGSQSQSSIRSFQTGSLKRQKRKQKSYSTQKTELEGVKVVNSQNDNVDATQNRPVMAHENPKVDVTRKQFK</sequence>
<gene>
    <name evidence="1" type="ORF">L1987_08746</name>
</gene>
<dbReference type="EMBL" id="CM042020">
    <property type="protein sequence ID" value="KAI3821187.1"/>
    <property type="molecule type" value="Genomic_DNA"/>
</dbReference>
<evidence type="ECO:0000313" key="1">
    <source>
        <dbReference type="EMBL" id="KAI3821187.1"/>
    </source>
</evidence>
<dbReference type="Proteomes" id="UP001056120">
    <property type="component" value="Linkage Group LG03"/>
</dbReference>
<reference evidence="1 2" key="2">
    <citation type="journal article" date="2022" name="Mol. Ecol. Resour.">
        <title>The genomes of chicory, endive, great burdock and yacon provide insights into Asteraceae paleo-polyploidization history and plant inulin production.</title>
        <authorList>
            <person name="Fan W."/>
            <person name="Wang S."/>
            <person name="Wang H."/>
            <person name="Wang A."/>
            <person name="Jiang F."/>
            <person name="Liu H."/>
            <person name="Zhao H."/>
            <person name="Xu D."/>
            <person name="Zhang Y."/>
        </authorList>
    </citation>
    <scope>NUCLEOTIDE SEQUENCE [LARGE SCALE GENOMIC DNA]</scope>
    <source>
        <strain evidence="2">cv. Yunnan</strain>
        <tissue evidence="1">Leaves</tissue>
    </source>
</reference>
<name>A0ACB9JPA2_9ASTR</name>
<accession>A0ACB9JPA2</accession>
<protein>
    <submittedName>
        <fullName evidence="1">Uncharacterized protein</fullName>
    </submittedName>
</protein>